<evidence type="ECO:0000256" key="1">
    <source>
        <dbReference type="ARBA" id="ARBA00004123"/>
    </source>
</evidence>
<dbReference type="PANTHER" id="PTHR31636">
    <property type="entry name" value="OSJNBA0084A10.13 PROTEIN-RELATED"/>
    <property type="match status" value="1"/>
</dbReference>
<comment type="caution">
    <text evidence="5">Lacks conserved residue(s) required for the propagation of feature annotation.</text>
</comment>
<evidence type="ECO:0000256" key="2">
    <source>
        <dbReference type="ARBA" id="ARBA00023015"/>
    </source>
</evidence>
<keyword evidence="2" id="KW-0805">Transcription regulation</keyword>
<sequence>MMAGVHRLSTEEVTRVSRARFIQISSQEDIDLSTIQHFFDASQFGPSSEEIKDVELALLLLASAHKVGNKQFDDVERTATVANFKDLKEDMFELTENQVVAILAPSILKMVKAQPGCLKSLFRVLRNLNPSVIVTVELEVSLCSSIFMDRFVEALLFYSSCYDCIQVCINDDPNRITLEACLGEEIRDTVVAKDEKGFCSP</sequence>
<comment type="subcellular location">
    <subcellularLocation>
        <location evidence="1">Nucleus</location>
    </subcellularLocation>
</comment>
<dbReference type="Proteomes" id="UP000467840">
    <property type="component" value="Chromosome 8"/>
</dbReference>
<evidence type="ECO:0000256" key="4">
    <source>
        <dbReference type="ARBA" id="ARBA00023242"/>
    </source>
</evidence>
<keyword evidence="3" id="KW-0804">Transcription</keyword>
<evidence type="ECO:0000256" key="3">
    <source>
        <dbReference type="ARBA" id="ARBA00023163"/>
    </source>
</evidence>
<reference evidence="6 7" key="1">
    <citation type="journal article" date="2020" name="Mol. Plant">
        <title>The Chromosome-Based Rubber Tree Genome Provides New Insights into Spurge Genome Evolution and Rubber Biosynthesis.</title>
        <authorList>
            <person name="Liu J."/>
            <person name="Shi C."/>
            <person name="Shi C.C."/>
            <person name="Li W."/>
            <person name="Zhang Q.J."/>
            <person name="Zhang Y."/>
            <person name="Li K."/>
            <person name="Lu H.F."/>
            <person name="Shi C."/>
            <person name="Zhu S.T."/>
            <person name="Xiao Z.Y."/>
            <person name="Nan H."/>
            <person name="Yue Y."/>
            <person name="Zhu X.G."/>
            <person name="Wu Y."/>
            <person name="Hong X.N."/>
            <person name="Fan G.Y."/>
            <person name="Tong Y."/>
            <person name="Zhang D."/>
            <person name="Mao C.L."/>
            <person name="Liu Y.L."/>
            <person name="Hao S.J."/>
            <person name="Liu W.Q."/>
            <person name="Lv M.Q."/>
            <person name="Zhang H.B."/>
            <person name="Liu Y."/>
            <person name="Hu-Tang G.R."/>
            <person name="Wang J.P."/>
            <person name="Wang J.H."/>
            <person name="Sun Y.H."/>
            <person name="Ni S.B."/>
            <person name="Chen W.B."/>
            <person name="Zhang X.C."/>
            <person name="Jiao Y.N."/>
            <person name="Eichler E.E."/>
            <person name="Li G.H."/>
            <person name="Liu X."/>
            <person name="Gao L.Z."/>
        </authorList>
    </citation>
    <scope>NUCLEOTIDE SEQUENCE [LARGE SCALE GENOMIC DNA]</scope>
    <source>
        <strain evidence="7">cv. GT1</strain>
        <tissue evidence="6">Leaf</tissue>
    </source>
</reference>
<dbReference type="EMBL" id="JAAGAX010000016">
    <property type="protein sequence ID" value="KAF2289066.1"/>
    <property type="molecule type" value="Genomic_DNA"/>
</dbReference>
<proteinExistence type="inferred from homology"/>
<protein>
    <submittedName>
        <fullName evidence="6">Uncharacterized protein</fullName>
    </submittedName>
</protein>
<evidence type="ECO:0000313" key="7">
    <source>
        <dbReference type="Proteomes" id="UP000467840"/>
    </source>
</evidence>
<dbReference type="PROSITE" id="PS50985">
    <property type="entry name" value="GRAS"/>
    <property type="match status" value="1"/>
</dbReference>
<dbReference type="GO" id="GO:0005634">
    <property type="term" value="C:nucleus"/>
    <property type="evidence" value="ECO:0007669"/>
    <property type="project" value="UniProtKB-SubCell"/>
</dbReference>
<name>A0A6A6KLW2_HEVBR</name>
<keyword evidence="7" id="KW-1185">Reference proteome</keyword>
<dbReference type="AlphaFoldDB" id="A0A6A6KLW2"/>
<evidence type="ECO:0000313" key="6">
    <source>
        <dbReference type="EMBL" id="KAF2289066.1"/>
    </source>
</evidence>
<evidence type="ECO:0000256" key="5">
    <source>
        <dbReference type="PROSITE-ProRule" id="PRU01191"/>
    </source>
</evidence>
<dbReference type="InterPro" id="IPR005202">
    <property type="entry name" value="TF_GRAS"/>
</dbReference>
<feature type="region of interest" description="SAW" evidence="5">
    <location>
        <begin position="191"/>
        <end position="201"/>
    </location>
</feature>
<comment type="similarity">
    <text evidence="5">Belongs to the GRAS family.</text>
</comment>
<keyword evidence="4" id="KW-0539">Nucleus</keyword>
<comment type="caution">
    <text evidence="6">The sequence shown here is derived from an EMBL/GenBank/DDBJ whole genome shotgun (WGS) entry which is preliminary data.</text>
</comment>
<dbReference type="Pfam" id="PF03514">
    <property type="entry name" value="GRAS"/>
    <property type="match status" value="1"/>
</dbReference>
<gene>
    <name evidence="6" type="ORF">GH714_025611</name>
</gene>
<organism evidence="6 7">
    <name type="scientific">Hevea brasiliensis</name>
    <name type="common">Para rubber tree</name>
    <name type="synonym">Siphonia brasiliensis</name>
    <dbReference type="NCBI Taxonomy" id="3981"/>
    <lineage>
        <taxon>Eukaryota</taxon>
        <taxon>Viridiplantae</taxon>
        <taxon>Streptophyta</taxon>
        <taxon>Embryophyta</taxon>
        <taxon>Tracheophyta</taxon>
        <taxon>Spermatophyta</taxon>
        <taxon>Magnoliopsida</taxon>
        <taxon>eudicotyledons</taxon>
        <taxon>Gunneridae</taxon>
        <taxon>Pentapetalae</taxon>
        <taxon>rosids</taxon>
        <taxon>fabids</taxon>
        <taxon>Malpighiales</taxon>
        <taxon>Euphorbiaceae</taxon>
        <taxon>Crotonoideae</taxon>
        <taxon>Micrandreae</taxon>
        <taxon>Hevea</taxon>
    </lineage>
</organism>
<accession>A0A6A6KLW2</accession>